<dbReference type="AlphaFoldDB" id="A0A8X7CLS3"/>
<sequence length="85" mass="9702">MTICRQMGMVNEKTNQKDVEKLVARAPATDPFADFHAAENTEMNADVQMALLSRLGPVVRERGNLMPKEVFYNLMRMITLSKSHY</sequence>
<accession>A0A8X7CLS3</accession>
<evidence type="ECO:0000313" key="1">
    <source>
        <dbReference type="EMBL" id="GFY68677.1"/>
    </source>
</evidence>
<proteinExistence type="predicted"/>
<dbReference type="Proteomes" id="UP000886998">
    <property type="component" value="Unassembled WGS sequence"/>
</dbReference>
<reference evidence="1" key="1">
    <citation type="submission" date="2020-08" db="EMBL/GenBank/DDBJ databases">
        <title>Multicomponent nature underlies the extraordinary mechanical properties of spider dragline silk.</title>
        <authorList>
            <person name="Kono N."/>
            <person name="Nakamura H."/>
            <person name="Mori M."/>
            <person name="Yoshida Y."/>
            <person name="Ohtoshi R."/>
            <person name="Malay A.D."/>
            <person name="Moran D.A.P."/>
            <person name="Tomita M."/>
            <person name="Numata K."/>
            <person name="Arakawa K."/>
        </authorList>
    </citation>
    <scope>NUCLEOTIDE SEQUENCE</scope>
</reference>
<name>A0A8X7CLS3_9ARAC</name>
<evidence type="ECO:0000313" key="2">
    <source>
        <dbReference type="Proteomes" id="UP000886998"/>
    </source>
</evidence>
<dbReference type="EMBL" id="BMAV01017191">
    <property type="protein sequence ID" value="GFY68677.1"/>
    <property type="molecule type" value="Genomic_DNA"/>
</dbReference>
<protein>
    <submittedName>
        <fullName evidence="1">Uncharacterized protein</fullName>
    </submittedName>
</protein>
<gene>
    <name evidence="1" type="ORF">TNIN_420571</name>
</gene>
<organism evidence="1 2">
    <name type="scientific">Trichonephila inaurata madagascariensis</name>
    <dbReference type="NCBI Taxonomy" id="2747483"/>
    <lineage>
        <taxon>Eukaryota</taxon>
        <taxon>Metazoa</taxon>
        <taxon>Ecdysozoa</taxon>
        <taxon>Arthropoda</taxon>
        <taxon>Chelicerata</taxon>
        <taxon>Arachnida</taxon>
        <taxon>Araneae</taxon>
        <taxon>Araneomorphae</taxon>
        <taxon>Entelegynae</taxon>
        <taxon>Araneoidea</taxon>
        <taxon>Nephilidae</taxon>
        <taxon>Trichonephila</taxon>
        <taxon>Trichonephila inaurata</taxon>
    </lineage>
</organism>
<comment type="caution">
    <text evidence="1">The sequence shown here is derived from an EMBL/GenBank/DDBJ whole genome shotgun (WGS) entry which is preliminary data.</text>
</comment>
<keyword evidence="2" id="KW-1185">Reference proteome</keyword>